<dbReference type="CDD" id="cd00959">
    <property type="entry name" value="DeoC"/>
    <property type="match status" value="1"/>
</dbReference>
<keyword evidence="4 7" id="KW-0704">Schiff base</keyword>
<dbReference type="PANTHER" id="PTHR10889:SF1">
    <property type="entry name" value="DEOXYRIBOSE-PHOSPHATE ALDOLASE"/>
    <property type="match status" value="1"/>
</dbReference>
<dbReference type="RefSeq" id="WP_078498662.1">
    <property type="nucleotide sequence ID" value="NZ_MSZX01000004.1"/>
</dbReference>
<evidence type="ECO:0000256" key="5">
    <source>
        <dbReference type="ARBA" id="ARBA00048791"/>
    </source>
</evidence>
<organism evidence="8 9">
    <name type="scientific">Paenibacillus selenitireducens</name>
    <dbReference type="NCBI Taxonomy" id="1324314"/>
    <lineage>
        <taxon>Bacteria</taxon>
        <taxon>Bacillati</taxon>
        <taxon>Bacillota</taxon>
        <taxon>Bacilli</taxon>
        <taxon>Bacillales</taxon>
        <taxon>Paenibacillaceae</taxon>
        <taxon>Paenibacillus</taxon>
    </lineage>
</organism>
<dbReference type="SUPFAM" id="SSF51569">
    <property type="entry name" value="Aldolase"/>
    <property type="match status" value="1"/>
</dbReference>
<keyword evidence="9" id="KW-1185">Reference proteome</keyword>
<dbReference type="Gene3D" id="3.20.20.70">
    <property type="entry name" value="Aldolase class I"/>
    <property type="match status" value="1"/>
</dbReference>
<evidence type="ECO:0000256" key="6">
    <source>
        <dbReference type="ARBA" id="ARBA00056337"/>
    </source>
</evidence>
<comment type="subcellular location">
    <subcellularLocation>
        <location evidence="7">Cytoplasm</location>
    </subcellularLocation>
</comment>
<evidence type="ECO:0000256" key="4">
    <source>
        <dbReference type="ARBA" id="ARBA00023270"/>
    </source>
</evidence>
<reference evidence="8 9" key="1">
    <citation type="submission" date="2017-01" db="EMBL/GenBank/DDBJ databases">
        <title>Genome analysis of Paenibacillus selenitrireducens ES3-24.</title>
        <authorList>
            <person name="Xu D."/>
            <person name="Yao R."/>
            <person name="Zheng S."/>
        </authorList>
    </citation>
    <scope>NUCLEOTIDE SEQUENCE [LARGE SCALE GENOMIC DNA]</scope>
    <source>
        <strain evidence="8 9">ES3-24</strain>
    </source>
</reference>
<dbReference type="EMBL" id="MSZX01000004">
    <property type="protein sequence ID" value="OPA78396.1"/>
    <property type="molecule type" value="Genomic_DNA"/>
</dbReference>
<dbReference type="InterPro" id="IPR028581">
    <property type="entry name" value="DeoC_typeI"/>
</dbReference>
<gene>
    <name evidence="7" type="primary">deoC</name>
    <name evidence="8" type="ORF">BVG16_10970</name>
</gene>
<comment type="pathway">
    <text evidence="7">Carbohydrate degradation; 2-deoxy-D-ribose 1-phosphate degradation; D-glyceraldehyde 3-phosphate and acetaldehyde from 2-deoxy-alpha-D-ribose 1-phosphate: step 2/2.</text>
</comment>
<evidence type="ECO:0000256" key="7">
    <source>
        <dbReference type="HAMAP-Rule" id="MF_00114"/>
    </source>
</evidence>
<dbReference type="EC" id="4.1.2.4" evidence="7"/>
<dbReference type="Pfam" id="PF01791">
    <property type="entry name" value="DeoC"/>
    <property type="match status" value="1"/>
</dbReference>
<accession>A0A1T2XFD3</accession>
<dbReference type="GO" id="GO:0006018">
    <property type="term" value="P:2-deoxyribose 1-phosphate catabolic process"/>
    <property type="evidence" value="ECO:0007669"/>
    <property type="project" value="UniProtKB-UniRule"/>
</dbReference>
<dbReference type="UniPathway" id="UPA00002">
    <property type="reaction ID" value="UER00468"/>
</dbReference>
<evidence type="ECO:0000256" key="1">
    <source>
        <dbReference type="ARBA" id="ARBA00010936"/>
    </source>
</evidence>
<dbReference type="GO" id="GO:0004139">
    <property type="term" value="F:deoxyribose-phosphate aldolase activity"/>
    <property type="evidence" value="ECO:0007669"/>
    <property type="project" value="UniProtKB-UniRule"/>
</dbReference>
<dbReference type="SMART" id="SM01133">
    <property type="entry name" value="DeoC"/>
    <property type="match status" value="1"/>
</dbReference>
<dbReference type="Proteomes" id="UP000190188">
    <property type="component" value="Unassembled WGS sequence"/>
</dbReference>
<protein>
    <recommendedName>
        <fullName evidence="7">Deoxyribose-phosphate aldolase</fullName>
        <shortName evidence="7">DERA</shortName>
        <ecNumber evidence="7">4.1.2.4</ecNumber>
    </recommendedName>
    <alternativeName>
        <fullName evidence="7">2-deoxy-D-ribose 5-phosphate aldolase</fullName>
    </alternativeName>
    <alternativeName>
        <fullName evidence="7">Phosphodeoxyriboaldolase</fullName>
        <shortName evidence="7">Deoxyriboaldolase</shortName>
    </alternativeName>
</protein>
<feature type="active site" description="Schiff-base intermediate with acetaldehyde" evidence="7">
    <location>
        <position position="156"/>
    </location>
</feature>
<dbReference type="FunFam" id="3.20.20.70:FF:000044">
    <property type="entry name" value="Deoxyribose-phosphate aldolase"/>
    <property type="match status" value="1"/>
</dbReference>
<dbReference type="InterPro" id="IPR013785">
    <property type="entry name" value="Aldolase_TIM"/>
</dbReference>
<evidence type="ECO:0000256" key="3">
    <source>
        <dbReference type="ARBA" id="ARBA00023239"/>
    </source>
</evidence>
<dbReference type="NCBIfam" id="TIGR00126">
    <property type="entry name" value="deoC"/>
    <property type="match status" value="1"/>
</dbReference>
<comment type="function">
    <text evidence="6 7">Catalyzes a reversible aldol reaction between acetaldehyde and D-glyceraldehyde 3-phosphate to generate 2-deoxy-D-ribose 5-phosphate.</text>
</comment>
<proteinExistence type="inferred from homology"/>
<comment type="caution">
    <text evidence="8">The sequence shown here is derived from an EMBL/GenBank/DDBJ whole genome shotgun (WGS) entry which is preliminary data.</text>
</comment>
<evidence type="ECO:0000313" key="9">
    <source>
        <dbReference type="Proteomes" id="UP000190188"/>
    </source>
</evidence>
<comment type="similarity">
    <text evidence="1 7">Belongs to the DeoC/FbaB aldolase family. DeoC type 1 subfamily.</text>
</comment>
<dbReference type="STRING" id="1324314.BVG16_10970"/>
<name>A0A1T2XFD3_9BACL</name>
<dbReference type="GO" id="GO:0005737">
    <property type="term" value="C:cytoplasm"/>
    <property type="evidence" value="ECO:0007669"/>
    <property type="project" value="UniProtKB-SubCell"/>
</dbReference>
<feature type="active site" description="Proton donor/acceptor" evidence="7">
    <location>
        <position position="93"/>
    </location>
</feature>
<dbReference type="GO" id="GO:0009264">
    <property type="term" value="P:deoxyribonucleotide catabolic process"/>
    <property type="evidence" value="ECO:0007669"/>
    <property type="project" value="UniProtKB-UniRule"/>
</dbReference>
<keyword evidence="3 7" id="KW-0456">Lyase</keyword>
<dbReference type="InterPro" id="IPR011343">
    <property type="entry name" value="DeoC"/>
</dbReference>
<dbReference type="HAMAP" id="MF_00114">
    <property type="entry name" value="DeoC_type1"/>
    <property type="match status" value="1"/>
</dbReference>
<dbReference type="AlphaFoldDB" id="A0A1T2XFD3"/>
<sequence length="227" mass="24011">MTNTAQLAQYIDHTLLKPDANEADIVKLCEEAKKYEFFSVCVNGVWVAKCKELLQGSNVKIAAVVGFPLGASSSVVKAFEAAKAVEDGASEIDMVLQIGLLKDGKLDEVQQDIAQVVRMVQGKAIVKVIFETGMLTDDEKISACRLSEQAGAHFVKTSTGFGKGGATVEDIRLMRAHVSPHIGVKASGAVRDQETALRMIEAGATRIGASAGIQIVSGTAPSTNGNY</sequence>
<evidence type="ECO:0000313" key="8">
    <source>
        <dbReference type="EMBL" id="OPA78396.1"/>
    </source>
</evidence>
<comment type="catalytic activity">
    <reaction evidence="5 7">
        <text>2-deoxy-D-ribose 5-phosphate = D-glyceraldehyde 3-phosphate + acetaldehyde</text>
        <dbReference type="Rhea" id="RHEA:12821"/>
        <dbReference type="ChEBI" id="CHEBI:15343"/>
        <dbReference type="ChEBI" id="CHEBI:59776"/>
        <dbReference type="ChEBI" id="CHEBI:62877"/>
        <dbReference type="EC" id="4.1.2.4"/>
    </reaction>
</comment>
<dbReference type="InterPro" id="IPR002915">
    <property type="entry name" value="DeoC/FbaB/LacD_aldolase"/>
</dbReference>
<dbReference type="PIRSF" id="PIRSF001357">
    <property type="entry name" value="DeoC"/>
    <property type="match status" value="1"/>
</dbReference>
<feature type="active site" description="Proton donor/acceptor" evidence="7">
    <location>
        <position position="185"/>
    </location>
</feature>
<evidence type="ECO:0000256" key="2">
    <source>
        <dbReference type="ARBA" id="ARBA00022490"/>
    </source>
</evidence>
<dbReference type="GO" id="GO:0016052">
    <property type="term" value="P:carbohydrate catabolic process"/>
    <property type="evidence" value="ECO:0007669"/>
    <property type="project" value="TreeGrafter"/>
</dbReference>
<keyword evidence="2 7" id="KW-0963">Cytoplasm</keyword>
<dbReference type="OrthoDB" id="9778711at2"/>
<dbReference type="PANTHER" id="PTHR10889">
    <property type="entry name" value="DEOXYRIBOSE-PHOSPHATE ALDOLASE"/>
    <property type="match status" value="1"/>
</dbReference>